<dbReference type="EMBL" id="FXUY01000002">
    <property type="protein sequence ID" value="SMQ30757.1"/>
    <property type="molecule type" value="Genomic_DNA"/>
</dbReference>
<organism evidence="1 2">
    <name type="scientific">Pseudomonas helmanticensis</name>
    <dbReference type="NCBI Taxonomy" id="1471381"/>
    <lineage>
        <taxon>Bacteria</taxon>
        <taxon>Pseudomonadati</taxon>
        <taxon>Pseudomonadota</taxon>
        <taxon>Gammaproteobacteria</taxon>
        <taxon>Pseudomonadales</taxon>
        <taxon>Pseudomonadaceae</taxon>
        <taxon>Pseudomonas</taxon>
    </lineage>
</organism>
<reference evidence="1" key="1">
    <citation type="submission" date="2017-05" db="EMBL/GenBank/DDBJ databases">
        <authorList>
            <person name="Varghese N."/>
            <person name="Submissions S."/>
        </authorList>
    </citation>
    <scope>NUCLEOTIDE SEQUENCE</scope>
    <source>
        <strain evidence="1">LMG 28168</strain>
    </source>
</reference>
<evidence type="ECO:0000313" key="1">
    <source>
        <dbReference type="EMBL" id="SMQ30757.1"/>
    </source>
</evidence>
<evidence type="ECO:0000313" key="2">
    <source>
        <dbReference type="Proteomes" id="UP001158048"/>
    </source>
</evidence>
<dbReference type="Proteomes" id="UP001158048">
    <property type="component" value="Unassembled WGS sequence"/>
</dbReference>
<comment type="caution">
    <text evidence="1">The sequence shown here is derived from an EMBL/GenBank/DDBJ whole genome shotgun (WGS) entry which is preliminary data.</text>
</comment>
<keyword evidence="2" id="KW-1185">Reference proteome</keyword>
<proteinExistence type="predicted"/>
<protein>
    <submittedName>
        <fullName evidence="1">Uncharacterized protein</fullName>
    </submittedName>
</protein>
<accession>A0ACD2UE13</accession>
<sequence length="125" mass="13937">MEAKAFTGHCDCKSTYNGNPVGTDFNTERVVFDQRTFQATMNTNLVQMVYAPDNLEPGEHLLTFVHDGVPQLEYQNGIRMLKLTGTGKVTIGENLDTQEGTIDATYFDELGRLIAFKGTFSGKYE</sequence>
<name>A0ACD2UE13_9PSED</name>
<gene>
    <name evidence="1" type="ORF">SAMN04488483_5653</name>
</gene>